<dbReference type="EMBL" id="WIXP02000014">
    <property type="protein sequence ID" value="KAF6199891.1"/>
    <property type="molecule type" value="Genomic_DNA"/>
</dbReference>
<evidence type="ECO:0000256" key="11">
    <source>
        <dbReference type="ARBA" id="ARBA00037930"/>
    </source>
</evidence>
<dbReference type="SMART" id="SM00355">
    <property type="entry name" value="ZnF_C2H2"/>
    <property type="match status" value="3"/>
</dbReference>
<accession>A0A8S9WUV9</accession>
<dbReference type="InterPro" id="IPR013087">
    <property type="entry name" value="Znf_C2H2_type"/>
</dbReference>
<dbReference type="SUPFAM" id="SSF57667">
    <property type="entry name" value="beta-beta-alpha zinc fingers"/>
    <property type="match status" value="2"/>
</dbReference>
<comment type="similarity">
    <text evidence="11">Belongs to the AEBP2/jing C2H2-type zinc-finger family.</text>
</comment>
<protein>
    <recommendedName>
        <fullName evidence="14">C2H2-type domain-containing protein</fullName>
    </recommendedName>
</protein>
<dbReference type="PROSITE" id="PS50157">
    <property type="entry name" value="ZINC_FINGER_C2H2_2"/>
    <property type="match status" value="1"/>
</dbReference>
<comment type="subcellular location">
    <subcellularLocation>
        <location evidence="1">Nucleus</location>
    </subcellularLocation>
</comment>
<keyword evidence="5 12" id="KW-0863">Zinc-finger</keyword>
<dbReference type="InterPro" id="IPR052130">
    <property type="entry name" value="AEBP2/jing_C2H2-ZnF"/>
</dbReference>
<dbReference type="Proteomes" id="UP000466442">
    <property type="component" value="Unassembled WGS sequence"/>
</dbReference>
<name>A0A8S9WUV9_APOLU</name>
<dbReference type="Gene3D" id="3.30.160.60">
    <property type="entry name" value="Classic Zinc Finger"/>
    <property type="match status" value="2"/>
</dbReference>
<dbReference type="PANTHER" id="PTHR46541:SF1">
    <property type="entry name" value="ZINC FINGER PROTEIN AEBP2"/>
    <property type="match status" value="1"/>
</dbReference>
<sequence length="488" mass="55159">MTITSYGQPAETVNAGCTEAWLCFGKNDLGSDPLSGLDSTVFQTEFDYLFLQSGVAVHCGDFGSSTSDITEPCSPLSTTSLEEMPPTQSQSQPAWPWSENSDQPRPPKRRKQEKSGMTLLVESTDERLPRCEPPDLFETPPPSREEESTPDSCEEAAPGTDSSEEATPSYLWPGACEDSSTATSLFKEEEDEDEGTADVTSLFGRSSTSSSSSSSMKEEERTIRFPVKNGWNGHYVSDVVCRWMGCEAKFNTSTALLEHLQKIHVDGQTLEEYFYCRWKDCKVFDRKSCSRSWLGRHVLSHGGNKRFACIVEGCGQRFNSQVLLTRHVNGHFVDKDIKKDSKTGCEVNSKLIRRNGKKLRYRREPFSARTQDYIDSGIMEGIQYNLIKVTEKRTLGLFDQVSPDSLVLRSEIIAKRTDPKGISEVLVRWFPKNIIEDEWMDPTKVERTRPVRITTLTPESKDCLYEYLWGHQNLTRTPRCRKQGTPHT</sequence>
<feature type="domain" description="C2H2-type" evidence="14">
    <location>
        <begin position="307"/>
        <end position="336"/>
    </location>
</feature>
<evidence type="ECO:0000256" key="9">
    <source>
        <dbReference type="ARBA" id="ARBA00023163"/>
    </source>
</evidence>
<comment type="caution">
    <text evidence="15">The sequence shown here is derived from an EMBL/GenBank/DDBJ whole genome shotgun (WGS) entry which is preliminary data.</text>
</comment>
<evidence type="ECO:0000313" key="16">
    <source>
        <dbReference type="Proteomes" id="UP000466442"/>
    </source>
</evidence>
<feature type="region of interest" description="Disordered" evidence="13">
    <location>
        <begin position="66"/>
        <end position="221"/>
    </location>
</feature>
<evidence type="ECO:0000256" key="5">
    <source>
        <dbReference type="ARBA" id="ARBA00022771"/>
    </source>
</evidence>
<dbReference type="PROSITE" id="PS00028">
    <property type="entry name" value="ZINC_FINGER_C2H2_1"/>
    <property type="match status" value="2"/>
</dbReference>
<dbReference type="Pfam" id="PF26014">
    <property type="entry name" value="SH3_AEBP2_C"/>
    <property type="match status" value="1"/>
</dbReference>
<proteinExistence type="inferred from homology"/>
<dbReference type="PANTHER" id="PTHR46541">
    <property type="entry name" value="ZINC FINGER PROTEIN AEBP2"/>
    <property type="match status" value="1"/>
</dbReference>
<dbReference type="GO" id="GO:0006357">
    <property type="term" value="P:regulation of transcription by RNA polymerase II"/>
    <property type="evidence" value="ECO:0007669"/>
    <property type="project" value="TreeGrafter"/>
</dbReference>
<dbReference type="InterPro" id="IPR059034">
    <property type="entry name" value="SH3_AEBP2_C"/>
</dbReference>
<feature type="compositionally biased region" description="Low complexity" evidence="13">
    <location>
        <begin position="206"/>
        <end position="215"/>
    </location>
</feature>
<keyword evidence="9" id="KW-0804">Transcription</keyword>
<keyword evidence="16" id="KW-1185">Reference proteome</keyword>
<feature type="compositionally biased region" description="Basic and acidic residues" evidence="13">
    <location>
        <begin position="124"/>
        <end position="133"/>
    </location>
</feature>
<evidence type="ECO:0000259" key="14">
    <source>
        <dbReference type="PROSITE" id="PS50157"/>
    </source>
</evidence>
<keyword evidence="7" id="KW-0156">Chromatin regulator</keyword>
<reference evidence="15" key="1">
    <citation type="journal article" date="2021" name="Mol. Ecol. Resour.">
        <title>Apolygus lucorum genome provides insights into omnivorousness and mesophyll feeding.</title>
        <authorList>
            <person name="Liu Y."/>
            <person name="Liu H."/>
            <person name="Wang H."/>
            <person name="Huang T."/>
            <person name="Liu B."/>
            <person name="Yang B."/>
            <person name="Yin L."/>
            <person name="Li B."/>
            <person name="Zhang Y."/>
            <person name="Zhang S."/>
            <person name="Jiang F."/>
            <person name="Zhang X."/>
            <person name="Ren Y."/>
            <person name="Wang B."/>
            <person name="Wang S."/>
            <person name="Lu Y."/>
            <person name="Wu K."/>
            <person name="Fan W."/>
            <person name="Wang G."/>
        </authorList>
    </citation>
    <scope>NUCLEOTIDE SEQUENCE</scope>
    <source>
        <strain evidence="15">12Hb</strain>
    </source>
</reference>
<keyword evidence="2" id="KW-0678">Repressor</keyword>
<dbReference type="OrthoDB" id="9984614at2759"/>
<evidence type="ECO:0000256" key="12">
    <source>
        <dbReference type="PROSITE-ProRule" id="PRU00042"/>
    </source>
</evidence>
<evidence type="ECO:0000256" key="10">
    <source>
        <dbReference type="ARBA" id="ARBA00023242"/>
    </source>
</evidence>
<dbReference type="AlphaFoldDB" id="A0A8S9WUV9"/>
<dbReference type="GO" id="GO:0006325">
    <property type="term" value="P:chromatin organization"/>
    <property type="evidence" value="ECO:0007669"/>
    <property type="project" value="UniProtKB-KW"/>
</dbReference>
<evidence type="ECO:0000256" key="3">
    <source>
        <dbReference type="ARBA" id="ARBA00022723"/>
    </source>
</evidence>
<keyword evidence="8" id="KW-0805">Transcription regulation</keyword>
<keyword evidence="10" id="KW-0539">Nucleus</keyword>
<organism evidence="15 16">
    <name type="scientific">Apolygus lucorum</name>
    <name type="common">Small green plant bug</name>
    <name type="synonym">Lygocoris lucorum</name>
    <dbReference type="NCBI Taxonomy" id="248454"/>
    <lineage>
        <taxon>Eukaryota</taxon>
        <taxon>Metazoa</taxon>
        <taxon>Ecdysozoa</taxon>
        <taxon>Arthropoda</taxon>
        <taxon>Hexapoda</taxon>
        <taxon>Insecta</taxon>
        <taxon>Pterygota</taxon>
        <taxon>Neoptera</taxon>
        <taxon>Paraneoptera</taxon>
        <taxon>Hemiptera</taxon>
        <taxon>Heteroptera</taxon>
        <taxon>Panheteroptera</taxon>
        <taxon>Cimicomorpha</taxon>
        <taxon>Miridae</taxon>
        <taxon>Mirini</taxon>
        <taxon>Apolygus</taxon>
    </lineage>
</organism>
<keyword evidence="4" id="KW-0677">Repeat</keyword>
<dbReference type="GO" id="GO:0035098">
    <property type="term" value="C:ESC/E(Z) complex"/>
    <property type="evidence" value="ECO:0007669"/>
    <property type="project" value="TreeGrafter"/>
</dbReference>
<evidence type="ECO:0000313" key="15">
    <source>
        <dbReference type="EMBL" id="KAF6199891.1"/>
    </source>
</evidence>
<evidence type="ECO:0000256" key="7">
    <source>
        <dbReference type="ARBA" id="ARBA00022853"/>
    </source>
</evidence>
<evidence type="ECO:0000256" key="13">
    <source>
        <dbReference type="SAM" id="MobiDB-lite"/>
    </source>
</evidence>
<gene>
    <name evidence="15" type="ORF">GE061_006189</name>
</gene>
<dbReference type="GO" id="GO:0008270">
    <property type="term" value="F:zinc ion binding"/>
    <property type="evidence" value="ECO:0007669"/>
    <property type="project" value="UniProtKB-KW"/>
</dbReference>
<evidence type="ECO:0000256" key="1">
    <source>
        <dbReference type="ARBA" id="ARBA00004123"/>
    </source>
</evidence>
<dbReference type="InterPro" id="IPR036236">
    <property type="entry name" value="Znf_C2H2_sf"/>
</dbReference>
<evidence type="ECO:0000256" key="4">
    <source>
        <dbReference type="ARBA" id="ARBA00022737"/>
    </source>
</evidence>
<keyword evidence="6" id="KW-0862">Zinc</keyword>
<evidence type="ECO:0000256" key="6">
    <source>
        <dbReference type="ARBA" id="ARBA00022833"/>
    </source>
</evidence>
<evidence type="ECO:0000256" key="2">
    <source>
        <dbReference type="ARBA" id="ARBA00022491"/>
    </source>
</evidence>
<evidence type="ECO:0000256" key="8">
    <source>
        <dbReference type="ARBA" id="ARBA00023015"/>
    </source>
</evidence>
<feature type="compositionally biased region" description="Polar residues" evidence="13">
    <location>
        <begin position="66"/>
        <end position="103"/>
    </location>
</feature>
<keyword evidence="3" id="KW-0479">Metal-binding</keyword>